<accession>A0A5B7D7L6</accession>
<comment type="caution">
    <text evidence="2">The sequence shown here is derived from an EMBL/GenBank/DDBJ whole genome shotgun (WGS) entry which is preliminary data.</text>
</comment>
<feature type="region of interest" description="Disordered" evidence="1">
    <location>
        <begin position="27"/>
        <end position="48"/>
    </location>
</feature>
<keyword evidence="3" id="KW-1185">Reference proteome</keyword>
<proteinExistence type="predicted"/>
<evidence type="ECO:0000313" key="2">
    <source>
        <dbReference type="EMBL" id="MPC17254.1"/>
    </source>
</evidence>
<organism evidence="2 3">
    <name type="scientific">Portunus trituberculatus</name>
    <name type="common">Swimming crab</name>
    <name type="synonym">Neptunus trituberculatus</name>
    <dbReference type="NCBI Taxonomy" id="210409"/>
    <lineage>
        <taxon>Eukaryota</taxon>
        <taxon>Metazoa</taxon>
        <taxon>Ecdysozoa</taxon>
        <taxon>Arthropoda</taxon>
        <taxon>Crustacea</taxon>
        <taxon>Multicrustacea</taxon>
        <taxon>Malacostraca</taxon>
        <taxon>Eumalacostraca</taxon>
        <taxon>Eucarida</taxon>
        <taxon>Decapoda</taxon>
        <taxon>Pleocyemata</taxon>
        <taxon>Brachyura</taxon>
        <taxon>Eubrachyura</taxon>
        <taxon>Portunoidea</taxon>
        <taxon>Portunidae</taxon>
        <taxon>Portuninae</taxon>
        <taxon>Portunus</taxon>
    </lineage>
</organism>
<gene>
    <name evidence="2" type="ORF">E2C01_010104</name>
</gene>
<dbReference type="AlphaFoldDB" id="A0A5B7D7L6"/>
<evidence type="ECO:0000256" key="1">
    <source>
        <dbReference type="SAM" id="MobiDB-lite"/>
    </source>
</evidence>
<reference evidence="2 3" key="1">
    <citation type="submission" date="2019-05" db="EMBL/GenBank/DDBJ databases">
        <title>Another draft genome of Portunus trituberculatus and its Hox gene families provides insights of decapod evolution.</title>
        <authorList>
            <person name="Jeong J.-H."/>
            <person name="Song I."/>
            <person name="Kim S."/>
            <person name="Choi T."/>
            <person name="Kim D."/>
            <person name="Ryu S."/>
            <person name="Kim W."/>
        </authorList>
    </citation>
    <scope>NUCLEOTIDE SEQUENCE [LARGE SCALE GENOMIC DNA]</scope>
    <source>
        <tissue evidence="2">Muscle</tissue>
    </source>
</reference>
<evidence type="ECO:0000313" key="3">
    <source>
        <dbReference type="Proteomes" id="UP000324222"/>
    </source>
</evidence>
<dbReference type="EMBL" id="VSRR010000572">
    <property type="protein sequence ID" value="MPC17254.1"/>
    <property type="molecule type" value="Genomic_DNA"/>
</dbReference>
<protein>
    <submittedName>
        <fullName evidence="2">Uncharacterized protein</fullName>
    </submittedName>
</protein>
<feature type="compositionally biased region" description="Polar residues" evidence="1">
    <location>
        <begin position="27"/>
        <end position="38"/>
    </location>
</feature>
<dbReference type="Proteomes" id="UP000324222">
    <property type="component" value="Unassembled WGS sequence"/>
</dbReference>
<sequence>MTGTQTPPHPPPSLPVSTRQHFLQFSRQTDIGGTNKRTSVGVDGKPGTRDTSCYAKTFTVLRAADSLAISVVMVMTLSGTFLVVEEDVRIQESM</sequence>
<name>A0A5B7D7L6_PORTR</name>